<name>A0A8S5PJ62_9CAUD</name>
<evidence type="ECO:0000313" key="1">
    <source>
        <dbReference type="EMBL" id="DAE07110.1"/>
    </source>
</evidence>
<protein>
    <recommendedName>
        <fullName evidence="2">Lipoprotein</fullName>
    </recommendedName>
</protein>
<reference evidence="1" key="1">
    <citation type="journal article" date="2021" name="Proc. Natl. Acad. Sci. U.S.A.">
        <title>A Catalog of Tens of Thousands of Viruses from Human Metagenomes Reveals Hidden Associations with Chronic Diseases.</title>
        <authorList>
            <person name="Tisza M.J."/>
            <person name="Buck C.B."/>
        </authorList>
    </citation>
    <scope>NUCLEOTIDE SEQUENCE</scope>
    <source>
        <strain evidence="1">CtsK93</strain>
    </source>
</reference>
<proteinExistence type="predicted"/>
<sequence length="103" mass="12082">MRANIYYLFLALMALLLMSCGETPRTEKYSVLEYDVIEIDSCEYIMVQSRTYYGNIVTSISHKGNCKYCKERNSTEIKQKIDANTEHKTVTDTILIYKYIKQE</sequence>
<evidence type="ECO:0008006" key="2">
    <source>
        <dbReference type="Google" id="ProtNLM"/>
    </source>
</evidence>
<dbReference type="EMBL" id="BK015446">
    <property type="protein sequence ID" value="DAE07110.1"/>
    <property type="molecule type" value="Genomic_DNA"/>
</dbReference>
<accession>A0A8S5PJ62</accession>
<dbReference type="PROSITE" id="PS51257">
    <property type="entry name" value="PROKAR_LIPOPROTEIN"/>
    <property type="match status" value="1"/>
</dbReference>
<organism evidence="1">
    <name type="scientific">Myoviridae sp. ctsK93</name>
    <dbReference type="NCBI Taxonomy" id="2825190"/>
    <lineage>
        <taxon>Viruses</taxon>
        <taxon>Duplodnaviria</taxon>
        <taxon>Heunggongvirae</taxon>
        <taxon>Uroviricota</taxon>
        <taxon>Caudoviricetes</taxon>
    </lineage>
</organism>